<sequence length="96" mass="10455">MQFFALLTRNTDKYSDADFAPLLPGEAEQRRTLYAEGAVRQVWNRGDIPGSGMMFEAGSDADVRGHLGTLPLVKAGMMDIAAIVPLNPYPGFGPKR</sequence>
<evidence type="ECO:0000313" key="1">
    <source>
        <dbReference type="EMBL" id="SDA65168.1"/>
    </source>
</evidence>
<dbReference type="Gene3D" id="3.30.70.1060">
    <property type="entry name" value="Dimeric alpha+beta barrel"/>
    <property type="match status" value="1"/>
</dbReference>
<dbReference type="Proteomes" id="UP000198588">
    <property type="component" value="Unassembled WGS sequence"/>
</dbReference>
<accession>A0A1G5X405</accession>
<dbReference type="InterPro" id="IPR011008">
    <property type="entry name" value="Dimeric_a/b-barrel"/>
</dbReference>
<proteinExistence type="predicted"/>
<reference evidence="1 2" key="1">
    <citation type="submission" date="2016-10" db="EMBL/GenBank/DDBJ databases">
        <authorList>
            <person name="de Groot N.N."/>
        </authorList>
    </citation>
    <scope>NUCLEOTIDE SEQUENCE [LARGE SCALE GENOMIC DNA]</scope>
    <source>
        <strain evidence="1 2">CGMCC 1.12097</strain>
    </source>
</reference>
<evidence type="ECO:0000313" key="2">
    <source>
        <dbReference type="Proteomes" id="UP000198588"/>
    </source>
</evidence>
<protein>
    <submittedName>
        <fullName evidence="1">Muconolactone delta-isomerase</fullName>
    </submittedName>
</protein>
<dbReference type="AlphaFoldDB" id="A0A1G5X405"/>
<dbReference type="OrthoDB" id="121980at2"/>
<dbReference type="EMBL" id="FMXM01000005">
    <property type="protein sequence ID" value="SDA65168.1"/>
    <property type="molecule type" value="Genomic_DNA"/>
</dbReference>
<organism evidence="1 2">
    <name type="scientific">Mesorhizobium qingshengii</name>
    <dbReference type="NCBI Taxonomy" id="1165689"/>
    <lineage>
        <taxon>Bacteria</taxon>
        <taxon>Pseudomonadati</taxon>
        <taxon>Pseudomonadota</taxon>
        <taxon>Alphaproteobacteria</taxon>
        <taxon>Hyphomicrobiales</taxon>
        <taxon>Phyllobacteriaceae</taxon>
        <taxon>Mesorhizobium</taxon>
    </lineage>
</organism>
<dbReference type="RefSeq" id="WP_091577156.1">
    <property type="nucleotide sequence ID" value="NZ_FMXM01000005.1"/>
</dbReference>
<name>A0A1G5X405_9HYPH</name>
<keyword evidence="1" id="KW-0413">Isomerase</keyword>
<dbReference type="GO" id="GO:0016853">
    <property type="term" value="F:isomerase activity"/>
    <property type="evidence" value="ECO:0007669"/>
    <property type="project" value="UniProtKB-KW"/>
</dbReference>
<dbReference type="STRING" id="1165689.SAMN02927914_01934"/>
<gene>
    <name evidence="1" type="ORF">SAMN02927914_01934</name>
</gene>
<dbReference type="SUPFAM" id="SSF54909">
    <property type="entry name" value="Dimeric alpha+beta barrel"/>
    <property type="match status" value="1"/>
</dbReference>